<dbReference type="EMBL" id="JACHJW010000001">
    <property type="protein sequence ID" value="MBB4962040.1"/>
    <property type="molecule type" value="Genomic_DNA"/>
</dbReference>
<dbReference type="InterPro" id="IPR011991">
    <property type="entry name" value="ArsR-like_HTH"/>
</dbReference>
<organism evidence="5 6">
    <name type="scientific">Micromonospora polyrhachis</name>
    <dbReference type="NCBI Taxonomy" id="1282883"/>
    <lineage>
        <taxon>Bacteria</taxon>
        <taxon>Bacillati</taxon>
        <taxon>Actinomycetota</taxon>
        <taxon>Actinomycetes</taxon>
        <taxon>Micromonosporales</taxon>
        <taxon>Micromonosporaceae</taxon>
        <taxon>Micromonospora</taxon>
    </lineage>
</organism>
<reference evidence="5 6" key="1">
    <citation type="submission" date="2020-08" db="EMBL/GenBank/DDBJ databases">
        <title>Sequencing the genomes of 1000 actinobacteria strains.</title>
        <authorList>
            <person name="Klenk H.-P."/>
        </authorList>
    </citation>
    <scope>NUCLEOTIDE SEQUENCE [LARGE SCALE GENOMIC DNA]</scope>
    <source>
        <strain evidence="5 6">DSM 45886</strain>
    </source>
</reference>
<evidence type="ECO:0000256" key="2">
    <source>
        <dbReference type="ARBA" id="ARBA00023125"/>
    </source>
</evidence>
<keyword evidence="1" id="KW-0805">Transcription regulation</keyword>
<dbReference type="SMART" id="SM00418">
    <property type="entry name" value="HTH_ARSR"/>
    <property type="match status" value="1"/>
</dbReference>
<dbReference type="GO" id="GO:0003700">
    <property type="term" value="F:DNA-binding transcription factor activity"/>
    <property type="evidence" value="ECO:0007669"/>
    <property type="project" value="InterPro"/>
</dbReference>
<evidence type="ECO:0000313" key="5">
    <source>
        <dbReference type="EMBL" id="MBB4962040.1"/>
    </source>
</evidence>
<dbReference type="Proteomes" id="UP000578819">
    <property type="component" value="Unassembled WGS sequence"/>
</dbReference>
<dbReference type="Pfam" id="PF12840">
    <property type="entry name" value="HTH_20"/>
    <property type="match status" value="1"/>
</dbReference>
<dbReference type="PANTHER" id="PTHR43132">
    <property type="entry name" value="ARSENICAL RESISTANCE OPERON REPRESSOR ARSR-RELATED"/>
    <property type="match status" value="1"/>
</dbReference>
<protein>
    <submittedName>
        <fullName evidence="5">DNA-binding transcriptional ArsR family regulator</fullName>
    </submittedName>
</protein>
<gene>
    <name evidence="5" type="ORF">FHR38_005773</name>
</gene>
<keyword evidence="3" id="KW-0804">Transcription</keyword>
<evidence type="ECO:0000256" key="3">
    <source>
        <dbReference type="ARBA" id="ARBA00023163"/>
    </source>
</evidence>
<evidence type="ECO:0000313" key="6">
    <source>
        <dbReference type="Proteomes" id="UP000578819"/>
    </source>
</evidence>
<evidence type="ECO:0000259" key="4">
    <source>
        <dbReference type="SMART" id="SM00418"/>
    </source>
</evidence>
<accession>A0A7W7SYK4</accession>
<dbReference type="PRINTS" id="PR00778">
    <property type="entry name" value="HTHARSR"/>
</dbReference>
<keyword evidence="6" id="KW-1185">Reference proteome</keyword>
<dbReference type="InterPro" id="IPR036390">
    <property type="entry name" value="WH_DNA-bd_sf"/>
</dbReference>
<feature type="domain" description="HTH arsR-type" evidence="4">
    <location>
        <begin position="250"/>
        <end position="325"/>
    </location>
</feature>
<sequence length="331" mass="34982">MSMIEFAPADLVGLRLAHSPLVEVVTSGFALNRPRETWLYGSWAARVRPLLAGAGLRTFLAVISGPTCYVPDFLTPVPATARPSLAEELRVVAATPLDRVAAEVAAAWAGHPAPPEIRRFDTDPAGGLAELVRQVQRYFELAVAPVWPRLRAAAEGEIAYRARLAAEDGPQALLAGLHPRLDWDGSALRLANGKPGQWSLDGQSLTLLPAGFAGPRVYPLTAGPAGRALWYPPRGYGQLWAQAAPAEPSAPLAALLGSTRAGVLTLLAVPASTGEVATTLGLSPATASHHLTTLRNAGLVVGERVGHRLRYRRTALGEQLSAIDGVRIDGR</sequence>
<dbReference type="SUPFAM" id="SSF46785">
    <property type="entry name" value="Winged helix' DNA-binding domain"/>
    <property type="match status" value="1"/>
</dbReference>
<dbReference type="InterPro" id="IPR051011">
    <property type="entry name" value="Metal_resp_trans_reg"/>
</dbReference>
<evidence type="ECO:0000256" key="1">
    <source>
        <dbReference type="ARBA" id="ARBA00023015"/>
    </source>
</evidence>
<dbReference type="CDD" id="cd00090">
    <property type="entry name" value="HTH_ARSR"/>
    <property type="match status" value="1"/>
</dbReference>
<name>A0A7W7SYK4_9ACTN</name>
<keyword evidence="2 5" id="KW-0238">DNA-binding</keyword>
<dbReference type="GO" id="GO:0003677">
    <property type="term" value="F:DNA binding"/>
    <property type="evidence" value="ECO:0007669"/>
    <property type="project" value="UniProtKB-KW"/>
</dbReference>
<dbReference type="PANTHER" id="PTHR43132:SF8">
    <property type="entry name" value="HTH-TYPE TRANSCRIPTIONAL REGULATOR KMTR"/>
    <property type="match status" value="1"/>
</dbReference>
<proteinExistence type="predicted"/>
<dbReference type="AlphaFoldDB" id="A0A7W7SYK4"/>
<dbReference type="InterPro" id="IPR001845">
    <property type="entry name" value="HTH_ArsR_DNA-bd_dom"/>
</dbReference>
<dbReference type="InterPro" id="IPR036388">
    <property type="entry name" value="WH-like_DNA-bd_sf"/>
</dbReference>
<comment type="caution">
    <text evidence="5">The sequence shown here is derived from an EMBL/GenBank/DDBJ whole genome shotgun (WGS) entry which is preliminary data.</text>
</comment>
<dbReference type="Gene3D" id="1.10.10.10">
    <property type="entry name" value="Winged helix-like DNA-binding domain superfamily/Winged helix DNA-binding domain"/>
    <property type="match status" value="1"/>
</dbReference>